<evidence type="ECO:0000256" key="12">
    <source>
        <dbReference type="ARBA" id="ARBA00023244"/>
    </source>
</evidence>
<keyword evidence="12 14" id="KW-0627">Porphyrin biosynthesis</keyword>
<dbReference type="Pfam" id="PF06969">
    <property type="entry name" value="HemN_C"/>
    <property type="match status" value="1"/>
</dbReference>
<dbReference type="InterPro" id="IPR007197">
    <property type="entry name" value="rSAM"/>
</dbReference>
<comment type="caution">
    <text evidence="16">The sequence shown here is derived from an EMBL/GenBank/DDBJ whole genome shotgun (WGS) entry which is preliminary data.</text>
</comment>
<name>A0ABQ6A5K6_9PROT</name>
<keyword evidence="6 14" id="KW-0963">Cytoplasm</keyword>
<dbReference type="InterPro" id="IPR013785">
    <property type="entry name" value="Aldolase_TIM"/>
</dbReference>
<evidence type="ECO:0000256" key="13">
    <source>
        <dbReference type="ARBA" id="ARBA00048321"/>
    </source>
</evidence>
<comment type="pathway">
    <text evidence="2 14">Porphyrin-containing compound metabolism; protoporphyrin-IX biosynthesis; protoporphyrinogen-IX from coproporphyrinogen-III (AdoMet route): step 1/1.</text>
</comment>
<comment type="catalytic activity">
    <reaction evidence="13 14">
        <text>coproporphyrinogen III + 2 S-adenosyl-L-methionine = protoporphyrinogen IX + 2 5'-deoxyadenosine + 2 L-methionine + 2 CO2</text>
        <dbReference type="Rhea" id="RHEA:15425"/>
        <dbReference type="ChEBI" id="CHEBI:16526"/>
        <dbReference type="ChEBI" id="CHEBI:17319"/>
        <dbReference type="ChEBI" id="CHEBI:57307"/>
        <dbReference type="ChEBI" id="CHEBI:57309"/>
        <dbReference type="ChEBI" id="CHEBI:57844"/>
        <dbReference type="ChEBI" id="CHEBI:59789"/>
        <dbReference type="EC" id="1.3.98.3"/>
    </reaction>
</comment>
<dbReference type="PROSITE" id="PS51918">
    <property type="entry name" value="RADICAL_SAM"/>
    <property type="match status" value="1"/>
</dbReference>
<comment type="subunit">
    <text evidence="4">Monomer.</text>
</comment>
<reference evidence="17" key="1">
    <citation type="journal article" date="2019" name="Int. J. Syst. Evol. Microbiol.">
        <title>The Global Catalogue of Microorganisms (GCM) 10K type strain sequencing project: providing services to taxonomists for standard genome sequencing and annotation.</title>
        <authorList>
            <consortium name="The Broad Institute Genomics Platform"/>
            <consortium name="The Broad Institute Genome Sequencing Center for Infectious Disease"/>
            <person name="Wu L."/>
            <person name="Ma J."/>
        </authorList>
    </citation>
    <scope>NUCLEOTIDE SEQUENCE [LARGE SCALE GENOMIC DNA]</scope>
    <source>
        <strain evidence="17">NBRC 112502</strain>
    </source>
</reference>
<keyword evidence="11 14" id="KW-0411">Iron-sulfur</keyword>
<dbReference type="SFLD" id="SFLDS00029">
    <property type="entry name" value="Radical_SAM"/>
    <property type="match status" value="1"/>
</dbReference>
<comment type="cofactor">
    <cofactor evidence="14">
        <name>[4Fe-4S] cluster</name>
        <dbReference type="ChEBI" id="CHEBI:49883"/>
    </cofactor>
    <text evidence="14">Binds 1 [4Fe-4S] cluster. The cluster is coordinated with 3 cysteines and an exchangeable S-adenosyl-L-methionine.</text>
</comment>
<evidence type="ECO:0000256" key="1">
    <source>
        <dbReference type="ARBA" id="ARBA00004496"/>
    </source>
</evidence>
<keyword evidence="9 14" id="KW-0560">Oxidoreductase</keyword>
<dbReference type="SFLD" id="SFLDG01082">
    <property type="entry name" value="B12-binding_domain_containing"/>
    <property type="match status" value="1"/>
</dbReference>
<dbReference type="EC" id="1.3.98.3" evidence="14"/>
<dbReference type="EMBL" id="BSOS01000007">
    <property type="protein sequence ID" value="GLR65842.1"/>
    <property type="molecule type" value="Genomic_DNA"/>
</dbReference>
<protein>
    <recommendedName>
        <fullName evidence="14">Coproporphyrinogen-III oxidase</fullName>
        <ecNumber evidence="14">1.3.98.3</ecNumber>
    </recommendedName>
</protein>
<comment type="subcellular location">
    <subcellularLocation>
        <location evidence="1 14">Cytoplasm</location>
    </subcellularLocation>
</comment>
<dbReference type="SMART" id="SM00729">
    <property type="entry name" value="Elp3"/>
    <property type="match status" value="1"/>
</dbReference>
<evidence type="ECO:0000256" key="8">
    <source>
        <dbReference type="ARBA" id="ARBA00022723"/>
    </source>
</evidence>
<keyword evidence="5 14" id="KW-0004">4Fe-4S</keyword>
<evidence type="ECO:0000256" key="6">
    <source>
        <dbReference type="ARBA" id="ARBA00022490"/>
    </source>
</evidence>
<keyword evidence="7 14" id="KW-0949">S-adenosyl-L-methionine</keyword>
<sequence length="453" mass="48949">MTDADLIARYDGRVPRYTSYPTAPHFTPEVGAQTYAGWLANLPEAGPVSLYLHVPFCDRLCLYCGCNTSVVHLERPKRIYARTLMREIALVARTVGRRLQVSHVHWGGGTPTVLPPDCLTDIMESVRGHFELLPDAEIAIEIDPTSLSPDRLAALAQMGINRASLGVQDFDQAVQDAIGRQQSFEETAACAQALRGIGITSLNLDLIYGLPHQSEESLERTARQALALRADRVAVFGYAHVPWMKKHQSLIPEASLPGARARFAQAKMVRRVLEREGGYIPVGLDHFARPGDAMAQAALGRQLHRSFQGYTTDAAPALIGLGASAIGSLPQGYVQNASGVPGYSAAINEDRLATSRGAALNPDDRLRRAVIESIMCELEVDLLAQAGAFGADPAPLLADARALAGFKADGLVNWDGTRIEVTEAGRPFVRNVAALFDQYLAQQTSSPRHAVAV</sequence>
<keyword evidence="17" id="KW-1185">Reference proteome</keyword>
<evidence type="ECO:0000256" key="10">
    <source>
        <dbReference type="ARBA" id="ARBA00023004"/>
    </source>
</evidence>
<dbReference type="InterPro" id="IPR004558">
    <property type="entry name" value="Coprogen_oxidase_HemN"/>
</dbReference>
<dbReference type="InterPro" id="IPR006638">
    <property type="entry name" value="Elp3/MiaA/NifB-like_rSAM"/>
</dbReference>
<dbReference type="PANTHER" id="PTHR13932">
    <property type="entry name" value="COPROPORPHYRINIGEN III OXIDASE"/>
    <property type="match status" value="1"/>
</dbReference>
<evidence type="ECO:0000256" key="11">
    <source>
        <dbReference type="ARBA" id="ARBA00023014"/>
    </source>
</evidence>
<keyword evidence="10 14" id="KW-0408">Iron</keyword>
<evidence type="ECO:0000313" key="16">
    <source>
        <dbReference type="EMBL" id="GLR65842.1"/>
    </source>
</evidence>
<dbReference type="PANTHER" id="PTHR13932:SF6">
    <property type="entry name" value="OXYGEN-INDEPENDENT COPROPORPHYRINOGEN III OXIDASE"/>
    <property type="match status" value="1"/>
</dbReference>
<dbReference type="InterPro" id="IPR034505">
    <property type="entry name" value="Coproporphyrinogen-III_oxidase"/>
</dbReference>
<keyword evidence="8 14" id="KW-0479">Metal-binding</keyword>
<evidence type="ECO:0000256" key="7">
    <source>
        <dbReference type="ARBA" id="ARBA00022691"/>
    </source>
</evidence>
<evidence type="ECO:0000256" key="5">
    <source>
        <dbReference type="ARBA" id="ARBA00022485"/>
    </source>
</evidence>
<dbReference type="Gene3D" id="1.10.10.920">
    <property type="match status" value="1"/>
</dbReference>
<feature type="domain" description="Radical SAM core" evidence="15">
    <location>
        <begin position="42"/>
        <end position="276"/>
    </location>
</feature>
<evidence type="ECO:0000259" key="15">
    <source>
        <dbReference type="PROSITE" id="PS51918"/>
    </source>
</evidence>
<proteinExistence type="inferred from homology"/>
<evidence type="ECO:0000256" key="4">
    <source>
        <dbReference type="ARBA" id="ARBA00011245"/>
    </source>
</evidence>
<dbReference type="InterPro" id="IPR010723">
    <property type="entry name" value="HemN_C"/>
</dbReference>
<dbReference type="PIRSF" id="PIRSF000167">
    <property type="entry name" value="HemN"/>
    <property type="match status" value="1"/>
</dbReference>
<dbReference type="Proteomes" id="UP001156641">
    <property type="component" value="Unassembled WGS sequence"/>
</dbReference>
<dbReference type="SFLD" id="SFLDG01065">
    <property type="entry name" value="anaerobic_coproporphyrinogen-I"/>
    <property type="match status" value="1"/>
</dbReference>
<evidence type="ECO:0000256" key="9">
    <source>
        <dbReference type="ARBA" id="ARBA00023002"/>
    </source>
</evidence>
<dbReference type="NCBIfam" id="TIGR00538">
    <property type="entry name" value="hemN"/>
    <property type="match status" value="1"/>
</dbReference>
<comment type="similarity">
    <text evidence="3 14">Belongs to the anaerobic coproporphyrinogen-III oxidase family.</text>
</comment>
<dbReference type="InterPro" id="IPR058240">
    <property type="entry name" value="rSAM_sf"/>
</dbReference>
<dbReference type="Pfam" id="PF04055">
    <property type="entry name" value="Radical_SAM"/>
    <property type="match status" value="1"/>
</dbReference>
<dbReference type="CDD" id="cd01335">
    <property type="entry name" value="Radical_SAM"/>
    <property type="match status" value="1"/>
</dbReference>
<evidence type="ECO:0000256" key="14">
    <source>
        <dbReference type="PIRNR" id="PIRNR000167"/>
    </source>
</evidence>
<dbReference type="Gene3D" id="3.20.20.70">
    <property type="entry name" value="Aldolase class I"/>
    <property type="match status" value="1"/>
</dbReference>
<evidence type="ECO:0000256" key="3">
    <source>
        <dbReference type="ARBA" id="ARBA00005493"/>
    </source>
</evidence>
<evidence type="ECO:0000313" key="17">
    <source>
        <dbReference type="Proteomes" id="UP001156641"/>
    </source>
</evidence>
<dbReference type="SUPFAM" id="SSF102114">
    <property type="entry name" value="Radical SAM enzymes"/>
    <property type="match status" value="1"/>
</dbReference>
<gene>
    <name evidence="16" type="primary">hemN</name>
    <name evidence="16" type="ORF">GCM10010909_05200</name>
</gene>
<organism evidence="16 17">
    <name type="scientific">Acidocella aquatica</name>
    <dbReference type="NCBI Taxonomy" id="1922313"/>
    <lineage>
        <taxon>Bacteria</taxon>
        <taxon>Pseudomonadati</taxon>
        <taxon>Pseudomonadota</taxon>
        <taxon>Alphaproteobacteria</taxon>
        <taxon>Acetobacterales</taxon>
        <taxon>Acidocellaceae</taxon>
        <taxon>Acidocella</taxon>
    </lineage>
</organism>
<evidence type="ECO:0000256" key="2">
    <source>
        <dbReference type="ARBA" id="ARBA00004785"/>
    </source>
</evidence>
<accession>A0ABQ6A5K6</accession>